<protein>
    <submittedName>
        <fullName evidence="3">Uncharacterized protein</fullName>
    </submittedName>
</protein>
<accession>A0A3P7NV57</accession>
<dbReference type="AlphaFoldDB" id="A0A3P7NV57"/>
<feature type="region of interest" description="Disordered" evidence="1">
    <location>
        <begin position="30"/>
        <end position="66"/>
    </location>
</feature>
<feature type="compositionally biased region" description="Basic and acidic residues" evidence="1">
    <location>
        <begin position="45"/>
        <end position="54"/>
    </location>
</feature>
<evidence type="ECO:0000313" key="3">
    <source>
        <dbReference type="EMBL" id="VDN41323.1"/>
    </source>
</evidence>
<name>A0A3P7NV57_DIBLA</name>
<gene>
    <name evidence="3" type="ORF">DILT_LOCUS18512</name>
</gene>
<keyword evidence="2" id="KW-0732">Signal</keyword>
<reference evidence="3 4" key="1">
    <citation type="submission" date="2018-11" db="EMBL/GenBank/DDBJ databases">
        <authorList>
            <consortium name="Pathogen Informatics"/>
        </authorList>
    </citation>
    <scope>NUCLEOTIDE SEQUENCE [LARGE SCALE GENOMIC DNA]</scope>
</reference>
<feature type="signal peptide" evidence="2">
    <location>
        <begin position="1"/>
        <end position="20"/>
    </location>
</feature>
<keyword evidence="4" id="KW-1185">Reference proteome</keyword>
<evidence type="ECO:0000256" key="1">
    <source>
        <dbReference type="SAM" id="MobiDB-lite"/>
    </source>
</evidence>
<evidence type="ECO:0000256" key="2">
    <source>
        <dbReference type="SAM" id="SignalP"/>
    </source>
</evidence>
<organism evidence="3 4">
    <name type="scientific">Dibothriocephalus latus</name>
    <name type="common">Fish tapeworm</name>
    <name type="synonym">Diphyllobothrium latum</name>
    <dbReference type="NCBI Taxonomy" id="60516"/>
    <lineage>
        <taxon>Eukaryota</taxon>
        <taxon>Metazoa</taxon>
        <taxon>Spiralia</taxon>
        <taxon>Lophotrochozoa</taxon>
        <taxon>Platyhelminthes</taxon>
        <taxon>Cestoda</taxon>
        <taxon>Eucestoda</taxon>
        <taxon>Diphyllobothriidea</taxon>
        <taxon>Diphyllobothriidae</taxon>
        <taxon>Dibothriocephalus</taxon>
    </lineage>
</organism>
<dbReference type="EMBL" id="UYRU01101071">
    <property type="protein sequence ID" value="VDN41323.1"/>
    <property type="molecule type" value="Genomic_DNA"/>
</dbReference>
<proteinExistence type="predicted"/>
<sequence length="66" mass="7242">MTRLSLLLLLAVGHVLVCQASPAYQVQELENEKDVRNGDLPLAATDKEEEKSSNDDDDEEPKTGAM</sequence>
<evidence type="ECO:0000313" key="4">
    <source>
        <dbReference type="Proteomes" id="UP000281553"/>
    </source>
</evidence>
<feature type="chain" id="PRO_5018118396" evidence="2">
    <location>
        <begin position="21"/>
        <end position="66"/>
    </location>
</feature>
<dbReference type="Proteomes" id="UP000281553">
    <property type="component" value="Unassembled WGS sequence"/>
</dbReference>